<dbReference type="EMBL" id="JACAZH010000003">
    <property type="protein sequence ID" value="KAF7373274.1"/>
    <property type="molecule type" value="Genomic_DNA"/>
</dbReference>
<feature type="compositionally biased region" description="Gly residues" evidence="1">
    <location>
        <begin position="244"/>
        <end position="264"/>
    </location>
</feature>
<gene>
    <name evidence="2" type="ORF">MSAN_00536400</name>
</gene>
<keyword evidence="3" id="KW-1185">Reference proteome</keyword>
<dbReference type="OrthoDB" id="3069255at2759"/>
<reference evidence="2" key="1">
    <citation type="submission" date="2020-05" db="EMBL/GenBank/DDBJ databases">
        <title>Mycena genomes resolve the evolution of fungal bioluminescence.</title>
        <authorList>
            <person name="Tsai I.J."/>
        </authorList>
    </citation>
    <scope>NUCLEOTIDE SEQUENCE</scope>
    <source>
        <strain evidence="2">160909Yilan</strain>
    </source>
</reference>
<evidence type="ECO:0000313" key="2">
    <source>
        <dbReference type="EMBL" id="KAF7373274.1"/>
    </source>
</evidence>
<feature type="region of interest" description="Disordered" evidence="1">
    <location>
        <begin position="239"/>
        <end position="290"/>
    </location>
</feature>
<dbReference type="Proteomes" id="UP000623467">
    <property type="component" value="Unassembled WGS sequence"/>
</dbReference>
<accession>A0A8H6Z958</accession>
<evidence type="ECO:0000313" key="3">
    <source>
        <dbReference type="Proteomes" id="UP000623467"/>
    </source>
</evidence>
<dbReference type="AlphaFoldDB" id="A0A8H6Z958"/>
<evidence type="ECO:0000256" key="1">
    <source>
        <dbReference type="SAM" id="MobiDB-lite"/>
    </source>
</evidence>
<sequence>MCFQFFRLRGGSPTIQVGGNPSDTMYEEAERNVAGMKPEPVVGAKTAQTATNVLVFSLRALSTVSNRSPLAGVLSETIDHLLEITAHIKQTSANAQGLAQLAARIERLTPIVTGVAQDDPKGRAIVQNLQKELASMTLDLKAADGNGKLSQFFNRVENASTLQKHNNALVQMIAECTLVSVQDVVNSLRELENSKLQDLYGAEMAGETGIIGSTAYIGGEGGEGAGPQLDVDPDEPRKFRKIAGGTGGNGGNGVERGGKGGTGKGPLINIRRGQLGARFTAKEPQAEEEV</sequence>
<protein>
    <submittedName>
        <fullName evidence="2">Uncharacterized protein</fullName>
    </submittedName>
</protein>
<name>A0A8H6Z958_9AGAR</name>
<feature type="compositionally biased region" description="Basic and acidic residues" evidence="1">
    <location>
        <begin position="280"/>
        <end position="290"/>
    </location>
</feature>
<proteinExistence type="predicted"/>
<organism evidence="2 3">
    <name type="scientific">Mycena sanguinolenta</name>
    <dbReference type="NCBI Taxonomy" id="230812"/>
    <lineage>
        <taxon>Eukaryota</taxon>
        <taxon>Fungi</taxon>
        <taxon>Dikarya</taxon>
        <taxon>Basidiomycota</taxon>
        <taxon>Agaricomycotina</taxon>
        <taxon>Agaricomycetes</taxon>
        <taxon>Agaricomycetidae</taxon>
        <taxon>Agaricales</taxon>
        <taxon>Marasmiineae</taxon>
        <taxon>Mycenaceae</taxon>
        <taxon>Mycena</taxon>
    </lineage>
</organism>
<comment type="caution">
    <text evidence="2">The sequence shown here is derived from an EMBL/GenBank/DDBJ whole genome shotgun (WGS) entry which is preliminary data.</text>
</comment>